<feature type="transmembrane region" description="Helical" evidence="11">
    <location>
        <begin position="220"/>
        <end position="240"/>
    </location>
</feature>
<keyword evidence="6 11" id="KW-0375">Hydrogen ion transport</keyword>
<comment type="subcellular location">
    <subcellularLocation>
        <location evidence="11">Cell membrane</location>
        <topology evidence="11">Multi-pass membrane protein</topology>
    </subcellularLocation>
    <subcellularLocation>
        <location evidence="1">Membrane</location>
        <topology evidence="1">Multi-pass membrane protein</topology>
    </subcellularLocation>
</comment>
<gene>
    <name evidence="11" type="primary">atpB</name>
    <name evidence="12" type="ORF">COX00_00470</name>
</gene>
<dbReference type="AlphaFoldDB" id="A0A2H0BTI5"/>
<dbReference type="PANTHER" id="PTHR42823:SF3">
    <property type="entry name" value="ATP SYNTHASE SUBUNIT A, CHLOROPLASTIC"/>
    <property type="match status" value="1"/>
</dbReference>
<evidence type="ECO:0000256" key="6">
    <source>
        <dbReference type="ARBA" id="ARBA00022781"/>
    </source>
</evidence>
<sequence>MIDIRLPADVLLTIGPVKFTNGHFTAMTITVLFTVFALWFRGHIKLIPGRIQTAFEFITEFLMGQLEPAFQDRRRAEKFFPLLMTCLLFILIANQFSLIPLVGNILVGDVHLFRTPTSDLAMTLALSLFIIGLANVLALAISPLHHIGNFIRIVPILKARNVGQFAQASLDFLLGLLDIISEAAKVLSLSGRLFGNIFAGEVMVAVISGLSIYTQFLAPIPFYFLSIFSGLIQTFVFVLLSTQFIGSSLTSALDSKAANPAPEVA</sequence>
<protein>
    <recommendedName>
        <fullName evidence="11">ATP synthase subunit a</fullName>
    </recommendedName>
    <alternativeName>
        <fullName evidence="11">ATP synthase F0 sector subunit a</fullName>
    </alternativeName>
    <alternativeName>
        <fullName evidence="11">F-ATPase subunit 6</fullName>
    </alternativeName>
</protein>
<evidence type="ECO:0000256" key="2">
    <source>
        <dbReference type="ARBA" id="ARBA00006810"/>
    </source>
</evidence>
<dbReference type="Proteomes" id="UP000231581">
    <property type="component" value="Unassembled WGS sequence"/>
</dbReference>
<keyword evidence="3 11" id="KW-0813">Transport</keyword>
<keyword evidence="4 11" id="KW-0138">CF(0)</keyword>
<evidence type="ECO:0000256" key="8">
    <source>
        <dbReference type="ARBA" id="ARBA00023065"/>
    </source>
</evidence>
<evidence type="ECO:0000313" key="12">
    <source>
        <dbReference type="EMBL" id="PIP60951.1"/>
    </source>
</evidence>
<evidence type="ECO:0000256" key="4">
    <source>
        <dbReference type="ARBA" id="ARBA00022547"/>
    </source>
</evidence>
<dbReference type="Pfam" id="PF00119">
    <property type="entry name" value="ATP-synt_A"/>
    <property type="match status" value="1"/>
</dbReference>
<accession>A0A2H0BTI5</accession>
<feature type="transmembrane region" description="Helical" evidence="11">
    <location>
        <begin position="20"/>
        <end position="40"/>
    </location>
</feature>
<dbReference type="InterPro" id="IPR035908">
    <property type="entry name" value="F0_ATP_A_sf"/>
</dbReference>
<keyword evidence="10 11" id="KW-0066">ATP synthesis</keyword>
<dbReference type="SUPFAM" id="SSF81336">
    <property type="entry name" value="F1F0 ATP synthase subunit A"/>
    <property type="match status" value="1"/>
</dbReference>
<keyword evidence="11" id="KW-1003">Cell membrane</keyword>
<reference evidence="12 13" key="1">
    <citation type="submission" date="2017-09" db="EMBL/GenBank/DDBJ databases">
        <title>Depth-based differentiation of microbial function through sediment-hosted aquifers and enrichment of novel symbionts in the deep terrestrial subsurface.</title>
        <authorList>
            <person name="Probst A.J."/>
            <person name="Ladd B."/>
            <person name="Jarett J.K."/>
            <person name="Geller-Mcgrath D.E."/>
            <person name="Sieber C.M."/>
            <person name="Emerson J.B."/>
            <person name="Anantharaman K."/>
            <person name="Thomas B.C."/>
            <person name="Malmstrom R."/>
            <person name="Stieglmeier M."/>
            <person name="Klingl A."/>
            <person name="Woyke T."/>
            <person name="Ryan C.M."/>
            <person name="Banfield J.F."/>
        </authorList>
    </citation>
    <scope>NUCLEOTIDE SEQUENCE [LARGE SCALE GENOMIC DNA]</scope>
    <source>
        <strain evidence="12">CG22_combo_CG10-13_8_21_14_all_47_17</strain>
    </source>
</reference>
<comment type="function">
    <text evidence="11">Key component of the proton channel; it plays a direct role in the translocation of protons across the membrane.</text>
</comment>
<evidence type="ECO:0000256" key="5">
    <source>
        <dbReference type="ARBA" id="ARBA00022692"/>
    </source>
</evidence>
<dbReference type="GO" id="GO:0045259">
    <property type="term" value="C:proton-transporting ATP synthase complex"/>
    <property type="evidence" value="ECO:0007669"/>
    <property type="project" value="UniProtKB-KW"/>
</dbReference>
<evidence type="ECO:0000256" key="3">
    <source>
        <dbReference type="ARBA" id="ARBA00022448"/>
    </source>
</evidence>
<feature type="transmembrane region" description="Helical" evidence="11">
    <location>
        <begin position="120"/>
        <end position="142"/>
    </location>
</feature>
<keyword evidence="8 11" id="KW-0406">Ion transport</keyword>
<dbReference type="Gene3D" id="1.20.120.220">
    <property type="entry name" value="ATP synthase, F0 complex, subunit A"/>
    <property type="match status" value="1"/>
</dbReference>
<dbReference type="InterPro" id="IPR000568">
    <property type="entry name" value="ATP_synth_F0_asu"/>
</dbReference>
<dbReference type="EMBL" id="PCSZ01000011">
    <property type="protein sequence ID" value="PIP60951.1"/>
    <property type="molecule type" value="Genomic_DNA"/>
</dbReference>
<evidence type="ECO:0000256" key="10">
    <source>
        <dbReference type="ARBA" id="ARBA00023310"/>
    </source>
</evidence>
<name>A0A2H0BTI5_9BACT</name>
<dbReference type="CDD" id="cd00310">
    <property type="entry name" value="ATP-synt_Fo_a_6"/>
    <property type="match status" value="1"/>
</dbReference>
<comment type="similarity">
    <text evidence="2 11">Belongs to the ATPase A chain family.</text>
</comment>
<evidence type="ECO:0000313" key="13">
    <source>
        <dbReference type="Proteomes" id="UP000231581"/>
    </source>
</evidence>
<dbReference type="GO" id="GO:0042777">
    <property type="term" value="P:proton motive force-driven plasma membrane ATP synthesis"/>
    <property type="evidence" value="ECO:0007669"/>
    <property type="project" value="TreeGrafter"/>
</dbReference>
<evidence type="ECO:0000256" key="1">
    <source>
        <dbReference type="ARBA" id="ARBA00004141"/>
    </source>
</evidence>
<feature type="transmembrane region" description="Helical" evidence="11">
    <location>
        <begin position="79"/>
        <end position="100"/>
    </location>
</feature>
<dbReference type="InterPro" id="IPR045082">
    <property type="entry name" value="ATP_syn_F0_a_bact/chloroplast"/>
</dbReference>
<dbReference type="GO" id="GO:0046933">
    <property type="term" value="F:proton-transporting ATP synthase activity, rotational mechanism"/>
    <property type="evidence" value="ECO:0007669"/>
    <property type="project" value="UniProtKB-UniRule"/>
</dbReference>
<dbReference type="PANTHER" id="PTHR42823">
    <property type="entry name" value="ATP SYNTHASE SUBUNIT A, CHLOROPLASTIC"/>
    <property type="match status" value="1"/>
</dbReference>
<dbReference type="GO" id="GO:0005886">
    <property type="term" value="C:plasma membrane"/>
    <property type="evidence" value="ECO:0007669"/>
    <property type="project" value="UniProtKB-SubCell"/>
</dbReference>
<evidence type="ECO:0000256" key="9">
    <source>
        <dbReference type="ARBA" id="ARBA00023136"/>
    </source>
</evidence>
<keyword evidence="7 11" id="KW-1133">Transmembrane helix</keyword>
<comment type="caution">
    <text evidence="12">The sequence shown here is derived from an EMBL/GenBank/DDBJ whole genome shotgun (WGS) entry which is preliminary data.</text>
</comment>
<proteinExistence type="inferred from homology"/>
<organism evidence="12 13">
    <name type="scientific">Candidatus Uhrbacteria bacterium CG22_combo_CG10-13_8_21_14_all_47_17</name>
    <dbReference type="NCBI Taxonomy" id="1975041"/>
    <lineage>
        <taxon>Bacteria</taxon>
        <taxon>Candidatus Uhriibacteriota</taxon>
    </lineage>
</organism>
<feature type="transmembrane region" description="Helical" evidence="11">
    <location>
        <begin position="193"/>
        <end position="214"/>
    </location>
</feature>
<evidence type="ECO:0000256" key="11">
    <source>
        <dbReference type="HAMAP-Rule" id="MF_01393"/>
    </source>
</evidence>
<dbReference type="HAMAP" id="MF_01393">
    <property type="entry name" value="ATP_synth_a_bact"/>
    <property type="match status" value="1"/>
</dbReference>
<keyword evidence="5 11" id="KW-0812">Transmembrane</keyword>
<evidence type="ECO:0000256" key="7">
    <source>
        <dbReference type="ARBA" id="ARBA00022989"/>
    </source>
</evidence>
<keyword evidence="9 11" id="KW-0472">Membrane</keyword>